<evidence type="ECO:0000313" key="1">
    <source>
        <dbReference type="EMBL" id="KAL5110029.1"/>
    </source>
</evidence>
<protein>
    <submittedName>
        <fullName evidence="1">Uncharacterized protein</fullName>
    </submittedName>
</protein>
<keyword evidence="2" id="KW-1185">Reference proteome</keyword>
<comment type="caution">
    <text evidence="1">The sequence shown here is derived from an EMBL/GenBank/DDBJ whole genome shotgun (WGS) entry which is preliminary data.</text>
</comment>
<organism evidence="1 2">
    <name type="scientific">Taenia crassiceps</name>
    <dbReference type="NCBI Taxonomy" id="6207"/>
    <lineage>
        <taxon>Eukaryota</taxon>
        <taxon>Metazoa</taxon>
        <taxon>Spiralia</taxon>
        <taxon>Lophotrochozoa</taxon>
        <taxon>Platyhelminthes</taxon>
        <taxon>Cestoda</taxon>
        <taxon>Eucestoda</taxon>
        <taxon>Cyclophyllidea</taxon>
        <taxon>Taeniidae</taxon>
        <taxon>Taenia</taxon>
    </lineage>
</organism>
<evidence type="ECO:0000313" key="2">
    <source>
        <dbReference type="Proteomes" id="UP001651158"/>
    </source>
</evidence>
<dbReference type="Proteomes" id="UP001651158">
    <property type="component" value="Unassembled WGS sequence"/>
</dbReference>
<reference evidence="1 2" key="1">
    <citation type="journal article" date="2022" name="Front. Cell. Infect. Microbiol.">
        <title>The Genomes of Two Strains of Taenia crassiceps the Animal Model for the Study of Human Cysticercosis.</title>
        <authorList>
            <person name="Bobes R.J."/>
            <person name="Estrada K."/>
            <person name="Rios-Valencia D.G."/>
            <person name="Calderon-Gallegos A."/>
            <person name="de la Torre P."/>
            <person name="Carrero J.C."/>
            <person name="Sanchez-Flores A."/>
            <person name="Laclette J.P."/>
        </authorList>
    </citation>
    <scope>NUCLEOTIDE SEQUENCE [LARGE SCALE GENOMIC DNA]</scope>
    <source>
        <strain evidence="1">WFUcys</strain>
    </source>
</reference>
<dbReference type="EMBL" id="JAKROA010000002">
    <property type="protein sequence ID" value="KAL5110029.1"/>
    <property type="molecule type" value="Genomic_DNA"/>
</dbReference>
<name>A0ABR4QK28_9CEST</name>
<proteinExistence type="predicted"/>
<sequence>MNIPSSELQALTQRAVGKQILKYLHIVDRWSCLQVFPTWRGLEATPVILAEGSERNRLKITNERGFGLVVEILNTLRFTGSMSLNLVSMDLRAIVLSINDLSDLLSGPKVVVFEHLESVSATLQQTHFFPTESHTSWIGNTPILTDPILPLPRLKSLDILIIPKLSINSTPLAKLLRLALTASSITLRDRDSSSPSYGAQHFSWYTRHNFPQSYPNLKHLSASIHTEFLTAMLMETRGDYKTWFPVLEKLTLFDQSNYMKRQDLEEYRDIFKGVVVEVPPHTRFLDWV</sequence>
<gene>
    <name evidence="1" type="ORF">TcWFU_002944</name>
</gene>
<accession>A0ABR4QK28</accession>